<evidence type="ECO:0000256" key="3">
    <source>
        <dbReference type="ARBA" id="ARBA00022777"/>
    </source>
</evidence>
<evidence type="ECO:0000256" key="2">
    <source>
        <dbReference type="ARBA" id="ARBA00022679"/>
    </source>
</evidence>
<reference evidence="6" key="1">
    <citation type="submission" date="2013-08" db="EMBL/GenBank/DDBJ databases">
        <title>Intrasporangium oryzae NRRL B-24470.</title>
        <authorList>
            <person name="Liu H."/>
            <person name="Wang G."/>
        </authorList>
    </citation>
    <scope>NUCLEOTIDE SEQUENCE [LARGE SCALE GENOMIC DNA]</scope>
    <source>
        <strain evidence="6">Q5-1</strain>
    </source>
</reference>
<dbReference type="InterPro" id="IPR018197">
    <property type="entry name" value="Glycerate_kinase_RE-like"/>
</dbReference>
<name>W9GFY0_9MICO</name>
<gene>
    <name evidence="5" type="ORF">N864_06865</name>
</gene>
<dbReference type="Gene3D" id="3.40.50.10350">
    <property type="entry name" value="Glycerate kinase, domain 1"/>
    <property type="match status" value="1"/>
</dbReference>
<keyword evidence="3 4" id="KW-0418">Kinase</keyword>
<dbReference type="GO" id="GO:0008887">
    <property type="term" value="F:glycerate kinase activity"/>
    <property type="evidence" value="ECO:0007669"/>
    <property type="project" value="UniProtKB-UniRule"/>
</dbReference>
<comment type="caution">
    <text evidence="5">The sequence shown here is derived from an EMBL/GenBank/DDBJ whole genome shotgun (WGS) entry which is preliminary data.</text>
</comment>
<dbReference type="EMBL" id="AWQS01000144">
    <property type="protein sequence ID" value="EWT05126.1"/>
    <property type="molecule type" value="Genomic_DNA"/>
</dbReference>
<comment type="similarity">
    <text evidence="1 4">Belongs to the glycerate kinase type-1 family.</text>
</comment>
<keyword evidence="6" id="KW-1185">Reference proteome</keyword>
<evidence type="ECO:0000256" key="1">
    <source>
        <dbReference type="ARBA" id="ARBA00006284"/>
    </source>
</evidence>
<evidence type="ECO:0000313" key="6">
    <source>
        <dbReference type="Proteomes" id="UP000019494"/>
    </source>
</evidence>
<keyword evidence="2 4" id="KW-0808">Transferase</keyword>
<sequence>MRVLIVPDSVDDLASPRAADVIGSGWAAAAPRDRLVLQPASDGGAGFLAALAQGVDGRLEAVVTTDPLGREVPAAVLLAPGENGPTAYVEAAQAAGLHLLADAERDPTRTSSAGVGRLLLAALDLGARRVVVGVGGLGTNDAGAGLLATLGVGAPDRLGRGGVALADLTVADLAGLDSARRRFRDVDLLVATDVASPLLGLKGTSAVFAGRIGASDEQAQRLEASLGHFASLVARAHPPRRDLLSGEAIRPERAPGAGAGGGVGYALHLLGGRHVEGVDSLLDAVGFDRAASASDLVVAACGTFDWESLQQSVALGVSRRAQRLGVPTVLIAGESVVSRREAIDAGFSGVYTVVGGPRGPSGGTSDALAALMARVAHTWSPQRP</sequence>
<evidence type="ECO:0000256" key="4">
    <source>
        <dbReference type="PIRNR" id="PIRNR006078"/>
    </source>
</evidence>
<dbReference type="Gene3D" id="3.90.1510.10">
    <property type="entry name" value="Glycerate kinase, domain 2"/>
    <property type="match status" value="1"/>
</dbReference>
<dbReference type="PANTHER" id="PTHR21599">
    <property type="entry name" value="GLYCERATE KINASE"/>
    <property type="match status" value="1"/>
</dbReference>
<dbReference type="AlphaFoldDB" id="W9GFY0"/>
<dbReference type="Proteomes" id="UP000019494">
    <property type="component" value="Unassembled WGS sequence"/>
</dbReference>
<dbReference type="NCBIfam" id="TIGR00045">
    <property type="entry name" value="glycerate kinase"/>
    <property type="match status" value="1"/>
</dbReference>
<evidence type="ECO:0000313" key="5">
    <source>
        <dbReference type="EMBL" id="EWT05126.1"/>
    </source>
</evidence>
<proteinExistence type="inferred from homology"/>
<dbReference type="GO" id="GO:0031388">
    <property type="term" value="P:organic acid phosphorylation"/>
    <property type="evidence" value="ECO:0007669"/>
    <property type="project" value="UniProtKB-UniRule"/>
</dbReference>
<dbReference type="InterPro" id="IPR004381">
    <property type="entry name" value="Glycerate_kinase"/>
</dbReference>
<dbReference type="PIRSF" id="PIRSF006078">
    <property type="entry name" value="GlxK"/>
    <property type="match status" value="1"/>
</dbReference>
<organism evidence="5 6">
    <name type="scientific">Intrasporangium chromatireducens Q5-1</name>
    <dbReference type="NCBI Taxonomy" id="584657"/>
    <lineage>
        <taxon>Bacteria</taxon>
        <taxon>Bacillati</taxon>
        <taxon>Actinomycetota</taxon>
        <taxon>Actinomycetes</taxon>
        <taxon>Micrococcales</taxon>
        <taxon>Intrasporangiaceae</taxon>
        <taxon>Intrasporangium</taxon>
    </lineage>
</organism>
<evidence type="ECO:0008006" key="7">
    <source>
        <dbReference type="Google" id="ProtNLM"/>
    </source>
</evidence>
<dbReference type="SUPFAM" id="SSF110738">
    <property type="entry name" value="Glycerate kinase I"/>
    <property type="match status" value="1"/>
</dbReference>
<accession>W9GFY0</accession>
<dbReference type="InterPro" id="IPR036129">
    <property type="entry name" value="Glycerate_kinase_sf"/>
</dbReference>
<dbReference type="Pfam" id="PF02595">
    <property type="entry name" value="Gly_kinase"/>
    <property type="match status" value="1"/>
</dbReference>
<dbReference type="PANTHER" id="PTHR21599:SF0">
    <property type="entry name" value="GLYCERATE KINASE"/>
    <property type="match status" value="1"/>
</dbReference>
<protein>
    <recommendedName>
        <fullName evidence="7">Glycerate kinase</fullName>
    </recommendedName>
</protein>
<dbReference type="InterPro" id="IPR018193">
    <property type="entry name" value="Glyc_kinase_flavodox-like_fold"/>
</dbReference>